<protein>
    <submittedName>
        <fullName evidence="1">Uncharacterized protein</fullName>
    </submittedName>
</protein>
<evidence type="ECO:0000313" key="2">
    <source>
        <dbReference type="Proteomes" id="UP000233556"/>
    </source>
</evidence>
<organism evidence="1 2">
    <name type="scientific">Limosa lapponica baueri</name>
    <dbReference type="NCBI Taxonomy" id="1758121"/>
    <lineage>
        <taxon>Eukaryota</taxon>
        <taxon>Metazoa</taxon>
        <taxon>Chordata</taxon>
        <taxon>Craniata</taxon>
        <taxon>Vertebrata</taxon>
        <taxon>Euteleostomi</taxon>
        <taxon>Archelosauria</taxon>
        <taxon>Archosauria</taxon>
        <taxon>Dinosauria</taxon>
        <taxon>Saurischia</taxon>
        <taxon>Theropoda</taxon>
        <taxon>Coelurosauria</taxon>
        <taxon>Aves</taxon>
        <taxon>Neognathae</taxon>
        <taxon>Neoaves</taxon>
        <taxon>Charadriiformes</taxon>
        <taxon>Scolopacidae</taxon>
        <taxon>Limosa</taxon>
    </lineage>
</organism>
<keyword evidence="2" id="KW-1185">Reference proteome</keyword>
<sequence>MISLTFPTATVKGRAETETDAVKLDLAERFRQDQKGTAETGNKKKLLSPVACLADAFKGCLHSTKCNKLKTITSIGPLIAAPLELAGISKWLEDAYAVSLRILRFNVVLKSKKPQEIEGLSEQIFRMSEDNTFLKDV</sequence>
<proteinExistence type="predicted"/>
<dbReference type="Proteomes" id="UP000233556">
    <property type="component" value="Unassembled WGS sequence"/>
</dbReference>
<name>A0A2I0TP86_LIMLA</name>
<gene>
    <name evidence="1" type="ORF">llap_14106</name>
</gene>
<accession>A0A2I0TP86</accession>
<dbReference type="EMBL" id="KZ508170">
    <property type="protein sequence ID" value="PKU35590.1"/>
    <property type="molecule type" value="Genomic_DNA"/>
</dbReference>
<dbReference type="AlphaFoldDB" id="A0A2I0TP86"/>
<reference evidence="2" key="1">
    <citation type="submission" date="2017-11" db="EMBL/GenBank/DDBJ databases">
        <authorList>
            <person name="Lima N.C."/>
            <person name="Parody-Merino A.M."/>
            <person name="Battley P.F."/>
            <person name="Fidler A.E."/>
            <person name="Prosdocimi F."/>
        </authorList>
    </citation>
    <scope>NUCLEOTIDE SEQUENCE [LARGE SCALE GENOMIC DNA]</scope>
</reference>
<evidence type="ECO:0000313" key="1">
    <source>
        <dbReference type="EMBL" id="PKU35590.1"/>
    </source>
</evidence>
<reference evidence="2" key="2">
    <citation type="submission" date="2017-12" db="EMBL/GenBank/DDBJ databases">
        <title>Genome sequence of the Bar-tailed Godwit (Limosa lapponica baueri).</title>
        <authorList>
            <person name="Lima N.C.B."/>
            <person name="Parody-Merino A.M."/>
            <person name="Battley P.F."/>
            <person name="Fidler A.E."/>
            <person name="Prosdocimi F."/>
        </authorList>
    </citation>
    <scope>NUCLEOTIDE SEQUENCE [LARGE SCALE GENOMIC DNA]</scope>
</reference>